<feature type="region of interest" description="Disordered" evidence="1">
    <location>
        <begin position="37"/>
        <end position="78"/>
    </location>
</feature>
<sequence>MKKRRQVTSATNQAEVEIELEDQDAAYAEGVDLEIDMVDELDLSDDTEIDMDDLEDTTNDDETDEESNDPDESTQDEDIEELDFNLDDVTPSISKTVSRIPEAGVLSVVNSKDNGKRVAIARDVHQKLSEPSSLQIGFMNNCMLLGKQLGDTYTSYPLRKQGAKQMIYSKALVEQITNHFQLDFSNRTSITFHSVTYKKMNDQVIAIISKN</sequence>
<name>A0ABW5RKQ6_9BACI</name>
<dbReference type="RefSeq" id="WP_377931749.1">
    <property type="nucleotide sequence ID" value="NZ_JBHUMF010000002.1"/>
</dbReference>
<dbReference type="EMBL" id="JBHUMF010000002">
    <property type="protein sequence ID" value="MFD2679258.1"/>
    <property type="molecule type" value="Genomic_DNA"/>
</dbReference>
<evidence type="ECO:0000313" key="3">
    <source>
        <dbReference type="Proteomes" id="UP001597506"/>
    </source>
</evidence>
<organism evidence="2 3">
    <name type="scientific">Bacillus seohaeanensis</name>
    <dbReference type="NCBI Taxonomy" id="284580"/>
    <lineage>
        <taxon>Bacteria</taxon>
        <taxon>Bacillati</taxon>
        <taxon>Bacillota</taxon>
        <taxon>Bacilli</taxon>
        <taxon>Bacillales</taxon>
        <taxon>Bacillaceae</taxon>
        <taxon>Bacillus</taxon>
    </lineage>
</organism>
<keyword evidence="3" id="KW-1185">Reference proteome</keyword>
<evidence type="ECO:0000256" key="1">
    <source>
        <dbReference type="SAM" id="MobiDB-lite"/>
    </source>
</evidence>
<reference evidence="3" key="1">
    <citation type="journal article" date="2019" name="Int. J. Syst. Evol. Microbiol.">
        <title>The Global Catalogue of Microorganisms (GCM) 10K type strain sequencing project: providing services to taxonomists for standard genome sequencing and annotation.</title>
        <authorList>
            <consortium name="The Broad Institute Genomics Platform"/>
            <consortium name="The Broad Institute Genome Sequencing Center for Infectious Disease"/>
            <person name="Wu L."/>
            <person name="Ma J."/>
        </authorList>
    </citation>
    <scope>NUCLEOTIDE SEQUENCE [LARGE SCALE GENOMIC DNA]</scope>
    <source>
        <strain evidence="3">KCTC 3913</strain>
    </source>
</reference>
<protein>
    <submittedName>
        <fullName evidence="2">Uncharacterized protein</fullName>
    </submittedName>
</protein>
<accession>A0ABW5RKQ6</accession>
<dbReference type="Proteomes" id="UP001597506">
    <property type="component" value="Unassembled WGS sequence"/>
</dbReference>
<gene>
    <name evidence="2" type="ORF">ACFSUL_00680</name>
</gene>
<proteinExistence type="predicted"/>
<evidence type="ECO:0000313" key="2">
    <source>
        <dbReference type="EMBL" id="MFD2679258.1"/>
    </source>
</evidence>
<comment type="caution">
    <text evidence="2">The sequence shown here is derived from an EMBL/GenBank/DDBJ whole genome shotgun (WGS) entry which is preliminary data.</text>
</comment>